<evidence type="ECO:0000259" key="2">
    <source>
        <dbReference type="Pfam" id="PF17142"/>
    </source>
</evidence>
<dbReference type="InterPro" id="IPR032187">
    <property type="entry name" value="SusF/SusE-like_C"/>
</dbReference>
<name>F0F7E9_9BACT</name>
<dbReference type="EMBL" id="AEWX01000022">
    <property type="protein sequence ID" value="EGC19937.1"/>
    <property type="molecule type" value="Genomic_DNA"/>
</dbReference>
<dbReference type="GO" id="GO:0019867">
    <property type="term" value="C:outer membrane"/>
    <property type="evidence" value="ECO:0007669"/>
    <property type="project" value="InterPro"/>
</dbReference>
<dbReference type="eggNOG" id="ENOG502Z9ND">
    <property type="taxonomic scope" value="Bacteria"/>
</dbReference>
<dbReference type="AlphaFoldDB" id="F0F7E9"/>
<dbReference type="Proteomes" id="UP000005697">
    <property type="component" value="Unassembled WGS sequence"/>
</dbReference>
<dbReference type="CDD" id="cd12956">
    <property type="entry name" value="CBM_SusE-F_like"/>
    <property type="match status" value="1"/>
</dbReference>
<dbReference type="Pfam" id="PF16411">
    <property type="entry name" value="SusF_SusE"/>
    <property type="match status" value="1"/>
</dbReference>
<feature type="domain" description="Outer membrane protein SusF/SusE-like C-terminal" evidence="1">
    <location>
        <begin position="181"/>
        <end position="256"/>
    </location>
</feature>
<accession>F0F7E9</accession>
<gene>
    <name evidence="3" type="ORF">HMPREF9141_1516</name>
</gene>
<comment type="caution">
    <text evidence="3">The sequence shown here is derived from an EMBL/GenBank/DDBJ whole genome shotgun (WGS) entry which is preliminary data.</text>
</comment>
<reference evidence="3 4" key="1">
    <citation type="submission" date="2011-01" db="EMBL/GenBank/DDBJ databases">
        <authorList>
            <person name="Muzny D."/>
            <person name="Qin X."/>
            <person name="Deng J."/>
            <person name="Jiang H."/>
            <person name="Liu Y."/>
            <person name="Qu J."/>
            <person name="Song X.-Z."/>
            <person name="Zhang L."/>
            <person name="Thornton R."/>
            <person name="Coyle M."/>
            <person name="Francisco L."/>
            <person name="Jackson L."/>
            <person name="Javaid M."/>
            <person name="Korchina V."/>
            <person name="Kovar C."/>
            <person name="Mata R."/>
            <person name="Mathew T."/>
            <person name="Ngo R."/>
            <person name="Nguyen L."/>
            <person name="Nguyen N."/>
            <person name="Okwuonu G."/>
            <person name="Ongeri F."/>
            <person name="Pham C."/>
            <person name="Simmons D."/>
            <person name="Wilczek-Boney K."/>
            <person name="Hale W."/>
            <person name="Jakkamsetti A."/>
            <person name="Pham P."/>
            <person name="Ruth R."/>
            <person name="San Lucas F."/>
            <person name="Warren J."/>
            <person name="Zhang J."/>
            <person name="Zhao Z."/>
            <person name="Zhou C."/>
            <person name="Zhu D."/>
            <person name="Lee S."/>
            <person name="Bess C."/>
            <person name="Blankenburg K."/>
            <person name="Forbes L."/>
            <person name="Fu Q."/>
            <person name="Gubbala S."/>
            <person name="Hirani K."/>
            <person name="Jayaseelan J.C."/>
            <person name="Lara F."/>
            <person name="Munidasa M."/>
            <person name="Palculict T."/>
            <person name="Patil S."/>
            <person name="Pu L.-L."/>
            <person name="Saada N."/>
            <person name="Tang L."/>
            <person name="Weissenberger G."/>
            <person name="Zhu Y."/>
            <person name="Hemphill L."/>
            <person name="Shang Y."/>
            <person name="Youmans B."/>
            <person name="Ayvaz T."/>
            <person name="Ross M."/>
            <person name="Santibanez J."/>
            <person name="Aqrawi P."/>
            <person name="Gross S."/>
            <person name="Joshi V."/>
            <person name="Fowler G."/>
            <person name="Nazareth L."/>
            <person name="Reid J."/>
            <person name="Worley K."/>
            <person name="Petrosino J."/>
            <person name="Highlander S."/>
            <person name="Gibbs R."/>
        </authorList>
    </citation>
    <scope>NUCLEOTIDE SEQUENCE [LARGE SCALE GENOMIC DNA]</scope>
    <source>
        <strain evidence="3 4">DSM 16608</strain>
    </source>
</reference>
<dbReference type="Gene3D" id="2.60.40.3620">
    <property type="match status" value="2"/>
</dbReference>
<dbReference type="InterPro" id="IPR033408">
    <property type="entry name" value="SusF_N"/>
</dbReference>
<dbReference type="CDD" id="cd12967">
    <property type="entry name" value="CBM_SusE-F_like_u1"/>
    <property type="match status" value="1"/>
</dbReference>
<feature type="domain" description="Outer membrane protein SusF N-terminal" evidence="2">
    <location>
        <begin position="43"/>
        <end position="171"/>
    </location>
</feature>
<dbReference type="HOGENOM" id="CLU_042892_2_0_10"/>
<keyword evidence="4" id="KW-1185">Reference proteome</keyword>
<proteinExistence type="predicted"/>
<organism evidence="3 4">
    <name type="scientific">Prevotella multiformis DSM 16608</name>
    <dbReference type="NCBI Taxonomy" id="888743"/>
    <lineage>
        <taxon>Bacteria</taxon>
        <taxon>Pseudomonadati</taxon>
        <taxon>Bacteroidota</taxon>
        <taxon>Bacteroidia</taxon>
        <taxon>Bacteroidales</taxon>
        <taxon>Prevotellaceae</taxon>
        <taxon>Prevotella</taxon>
    </lineage>
</organism>
<protein>
    <submittedName>
        <fullName evidence="3">Uncharacterized protein</fullName>
    </submittedName>
</protein>
<dbReference type="GO" id="GO:2001070">
    <property type="term" value="F:starch binding"/>
    <property type="evidence" value="ECO:0007669"/>
    <property type="project" value="InterPro"/>
</dbReference>
<evidence type="ECO:0000313" key="3">
    <source>
        <dbReference type="EMBL" id="EGC19937.1"/>
    </source>
</evidence>
<dbReference type="STRING" id="888743.HMPREF9141_1516"/>
<evidence type="ECO:0000259" key="1">
    <source>
        <dbReference type="Pfam" id="PF16411"/>
    </source>
</evidence>
<evidence type="ECO:0000313" key="4">
    <source>
        <dbReference type="Proteomes" id="UP000005697"/>
    </source>
</evidence>
<dbReference type="Pfam" id="PF17142">
    <property type="entry name" value="SusF_N"/>
    <property type="match status" value="1"/>
</dbReference>
<sequence>MITGDVPAGTTMAARPPHITRRIEMKKLFIMASAALLLASCGNDEYEEWAKPQANGAETAGEVKFTVAEAPAIDFKTETADSVQLFVPTLVSADAVTSQTLTAVLSSNSKTATLNASEGGKVKSSELVSAVENLYGKNGDLHEVAVAVTNKVRLQRGEGFSLTQNVKAKVTCVAPAFTQYLYMSGDANGWSFSNPLYSPDADGKYTGFMYLNQNGFKFATQQDWNGTDYGEGLVEKGGNIVMTEPEGFYKVDVDLTSQALTYTAINRVGIIGSATAGGWDSDQAMTYNATDKCWEIKGITLTEGEIKFRANEAWDLDWGGSLADITLKGGNIKVAAGKYNIKLYLLCDTKSHCTMEVAP</sequence>